<evidence type="ECO:0000313" key="7">
    <source>
        <dbReference type="EMBL" id="GGC48811.1"/>
    </source>
</evidence>
<protein>
    <recommendedName>
        <fullName evidence="6">SURF1-like protein</fullName>
    </recommendedName>
</protein>
<comment type="subcellular location">
    <subcellularLocation>
        <location evidence="6">Cell membrane</location>
        <topology evidence="6">Multi-pass membrane protein</topology>
    </subcellularLocation>
    <subcellularLocation>
        <location evidence="1">Membrane</location>
    </subcellularLocation>
</comment>
<dbReference type="InterPro" id="IPR045214">
    <property type="entry name" value="Surf1/Surf4"/>
</dbReference>
<reference evidence="7" key="1">
    <citation type="journal article" date="2014" name="Int. J. Syst. Evol. Microbiol.">
        <title>Complete genome sequence of Corynebacterium casei LMG S-19264T (=DSM 44701T), isolated from a smear-ripened cheese.</title>
        <authorList>
            <consortium name="US DOE Joint Genome Institute (JGI-PGF)"/>
            <person name="Walter F."/>
            <person name="Albersmeier A."/>
            <person name="Kalinowski J."/>
            <person name="Ruckert C."/>
        </authorList>
    </citation>
    <scope>NUCLEOTIDE SEQUENCE</scope>
    <source>
        <strain evidence="7">CGMCC 1.12919</strain>
    </source>
</reference>
<proteinExistence type="inferred from homology"/>
<evidence type="ECO:0000256" key="3">
    <source>
        <dbReference type="ARBA" id="ARBA00022692"/>
    </source>
</evidence>
<keyword evidence="5 6" id="KW-0472">Membrane</keyword>
<sequence>MIAAGGLAGGATRARPVLSAGAAPSDGRPLPAWALLVLGLTAIALAAGLLALGVWQVHRLHWKLALIERVETRIGAPPAPAPGPERWPAISAESDEYRHVRLTGHYLYDRETRVFASTALGSGSWILTPLETAGGFTVLVNRGFIPSGAREAAADRPAHAGGPAAVTGLLRMSEVGGAFLRANDPDGERWYSRDVAAIAERRGLSHAAPYFVDAGRGADPQTLPVGGLTVVRFANSHLVYALTWFALSVLPLAGVAMVGRREWRLRTGHAARAGSRADGMR</sequence>
<reference evidence="7" key="2">
    <citation type="submission" date="2020-09" db="EMBL/GenBank/DDBJ databases">
        <authorList>
            <person name="Sun Q."/>
            <person name="Zhou Y."/>
        </authorList>
    </citation>
    <scope>NUCLEOTIDE SEQUENCE</scope>
    <source>
        <strain evidence="7">CGMCC 1.12919</strain>
    </source>
</reference>
<accession>A0A916TYF3</accession>
<dbReference type="InterPro" id="IPR002994">
    <property type="entry name" value="Surf1/Shy1"/>
</dbReference>
<dbReference type="PANTHER" id="PTHR23427">
    <property type="entry name" value="SURFEIT LOCUS PROTEIN"/>
    <property type="match status" value="1"/>
</dbReference>
<dbReference type="Proteomes" id="UP000637002">
    <property type="component" value="Unassembled WGS sequence"/>
</dbReference>
<evidence type="ECO:0000256" key="1">
    <source>
        <dbReference type="ARBA" id="ARBA00004370"/>
    </source>
</evidence>
<keyword evidence="4 6" id="KW-1133">Transmembrane helix</keyword>
<keyword evidence="3 6" id="KW-0812">Transmembrane</keyword>
<dbReference type="PANTHER" id="PTHR23427:SF2">
    <property type="entry name" value="SURFEIT LOCUS PROTEIN 1"/>
    <property type="match status" value="1"/>
</dbReference>
<evidence type="ECO:0000313" key="8">
    <source>
        <dbReference type="Proteomes" id="UP000637002"/>
    </source>
</evidence>
<keyword evidence="6" id="KW-1003">Cell membrane</keyword>
<gene>
    <name evidence="7" type="ORF">GCM10010994_04980</name>
</gene>
<dbReference type="PROSITE" id="PS50895">
    <property type="entry name" value="SURF1"/>
    <property type="match status" value="1"/>
</dbReference>
<dbReference type="EMBL" id="BMGG01000001">
    <property type="protein sequence ID" value="GGC48811.1"/>
    <property type="molecule type" value="Genomic_DNA"/>
</dbReference>
<dbReference type="Pfam" id="PF02104">
    <property type="entry name" value="SURF1"/>
    <property type="match status" value="1"/>
</dbReference>
<dbReference type="AlphaFoldDB" id="A0A916TYF3"/>
<feature type="transmembrane region" description="Helical" evidence="6">
    <location>
        <begin position="30"/>
        <end position="55"/>
    </location>
</feature>
<evidence type="ECO:0000256" key="2">
    <source>
        <dbReference type="ARBA" id="ARBA00007165"/>
    </source>
</evidence>
<comment type="similarity">
    <text evidence="2 6">Belongs to the SURF1 family.</text>
</comment>
<name>A0A916TYF3_9HYPH</name>
<evidence type="ECO:0000256" key="5">
    <source>
        <dbReference type="ARBA" id="ARBA00023136"/>
    </source>
</evidence>
<comment type="caution">
    <text evidence="7">The sequence shown here is derived from an EMBL/GenBank/DDBJ whole genome shotgun (WGS) entry which is preliminary data.</text>
</comment>
<dbReference type="CDD" id="cd06662">
    <property type="entry name" value="SURF1"/>
    <property type="match status" value="1"/>
</dbReference>
<dbReference type="RefSeq" id="WP_280516251.1">
    <property type="nucleotide sequence ID" value="NZ_BMGG01000001.1"/>
</dbReference>
<evidence type="ECO:0000256" key="4">
    <source>
        <dbReference type="ARBA" id="ARBA00022989"/>
    </source>
</evidence>
<evidence type="ECO:0000256" key="6">
    <source>
        <dbReference type="RuleBase" id="RU363076"/>
    </source>
</evidence>
<organism evidence="7 8">
    <name type="scientific">Chelatococcus reniformis</name>
    <dbReference type="NCBI Taxonomy" id="1494448"/>
    <lineage>
        <taxon>Bacteria</taxon>
        <taxon>Pseudomonadati</taxon>
        <taxon>Pseudomonadota</taxon>
        <taxon>Alphaproteobacteria</taxon>
        <taxon>Hyphomicrobiales</taxon>
        <taxon>Chelatococcaceae</taxon>
        <taxon>Chelatococcus</taxon>
    </lineage>
</organism>
<keyword evidence="8" id="KW-1185">Reference proteome</keyword>
<dbReference type="GO" id="GO:0005886">
    <property type="term" value="C:plasma membrane"/>
    <property type="evidence" value="ECO:0007669"/>
    <property type="project" value="UniProtKB-SubCell"/>
</dbReference>
<feature type="transmembrane region" description="Helical" evidence="6">
    <location>
        <begin position="238"/>
        <end position="258"/>
    </location>
</feature>